<dbReference type="GO" id="GO:0001508">
    <property type="term" value="P:action potential"/>
    <property type="evidence" value="ECO:0007669"/>
    <property type="project" value="TreeGrafter"/>
</dbReference>
<dbReference type="Pfam" id="PF00520">
    <property type="entry name" value="Ion_trans"/>
    <property type="match status" value="1"/>
</dbReference>
<organism evidence="14 15">
    <name type="scientific">Symbiodinium necroappetens</name>
    <dbReference type="NCBI Taxonomy" id="1628268"/>
    <lineage>
        <taxon>Eukaryota</taxon>
        <taxon>Sar</taxon>
        <taxon>Alveolata</taxon>
        <taxon>Dinophyceae</taxon>
        <taxon>Suessiales</taxon>
        <taxon>Symbiodiniaceae</taxon>
        <taxon>Symbiodinium</taxon>
    </lineage>
</organism>
<keyword evidence="2" id="KW-0813">Transport</keyword>
<evidence type="ECO:0000256" key="7">
    <source>
        <dbReference type="ARBA" id="ARBA00022958"/>
    </source>
</evidence>
<dbReference type="OrthoDB" id="26525at2759"/>
<dbReference type="SUPFAM" id="SSF81324">
    <property type="entry name" value="Voltage-gated potassium channels"/>
    <property type="match status" value="1"/>
</dbReference>
<gene>
    <name evidence="14" type="primary">KCNC2</name>
    <name evidence="14" type="ORF">SNEC2469_LOCUS16814</name>
</gene>
<dbReference type="Proteomes" id="UP000601435">
    <property type="component" value="Unassembled WGS sequence"/>
</dbReference>
<keyword evidence="11" id="KW-0407">Ion channel</keyword>
<protein>
    <submittedName>
        <fullName evidence="14">KCNC2 protein</fullName>
    </submittedName>
</protein>
<reference evidence="14" key="1">
    <citation type="submission" date="2021-02" db="EMBL/GenBank/DDBJ databases">
        <authorList>
            <person name="Dougan E. K."/>
            <person name="Rhodes N."/>
            <person name="Thang M."/>
            <person name="Chan C."/>
        </authorList>
    </citation>
    <scope>NUCLEOTIDE SEQUENCE</scope>
</reference>
<dbReference type="AlphaFoldDB" id="A0A812UGZ4"/>
<dbReference type="PANTHER" id="PTHR11537:SF254">
    <property type="entry name" value="POTASSIUM VOLTAGE-GATED CHANNEL PROTEIN SHAB"/>
    <property type="match status" value="1"/>
</dbReference>
<evidence type="ECO:0000256" key="6">
    <source>
        <dbReference type="ARBA" id="ARBA00022882"/>
    </source>
</evidence>
<evidence type="ECO:0000256" key="9">
    <source>
        <dbReference type="ARBA" id="ARBA00023065"/>
    </source>
</evidence>
<keyword evidence="7" id="KW-0630">Potassium</keyword>
<dbReference type="InterPro" id="IPR002048">
    <property type="entry name" value="EF_hand_dom"/>
</dbReference>
<dbReference type="GO" id="GO:0005249">
    <property type="term" value="F:voltage-gated potassium channel activity"/>
    <property type="evidence" value="ECO:0007669"/>
    <property type="project" value="InterPro"/>
</dbReference>
<dbReference type="EMBL" id="CAJNJA010027476">
    <property type="protein sequence ID" value="CAE7576755.1"/>
    <property type="molecule type" value="Genomic_DNA"/>
</dbReference>
<dbReference type="Gene3D" id="1.20.120.350">
    <property type="entry name" value="Voltage-gated potassium channels. Chain C"/>
    <property type="match status" value="1"/>
</dbReference>
<keyword evidence="4 12" id="KW-0812">Transmembrane</keyword>
<accession>A0A812UGZ4</accession>
<comment type="subcellular location">
    <subcellularLocation>
        <location evidence="1">Membrane</location>
        <topology evidence="1">Multi-pass membrane protein</topology>
    </subcellularLocation>
</comment>
<dbReference type="PANTHER" id="PTHR11537">
    <property type="entry name" value="VOLTAGE-GATED POTASSIUM CHANNEL"/>
    <property type="match status" value="1"/>
</dbReference>
<sequence length="303" mass="34266">RLTNKRPSNVSLSAFFKREPAVSRVWLFLEDPDSSSAAGWYALTTNYLITATILFTIWQAGSEPFFSKDTEAYIQLVIEVLMCMEFITHFVSSSSKKAFCKNPYNFIDFAALIPLGVRSAYGLTTPAAAENLIAHSILVCYVPVVRQLKLIRRFQKLQLLLHVLSTTLDALKLLLFLVCLIVLFFGTMLYIAEPVDTTTLPTYIYWCTVTVTTVGTCDMAPVTWSGKVMAGILCLISVLFMAMPLSVLGNAMSKTWDDRHRILLMTQTRRRLKHLGYCADDMPKLFKKFDRDGNGELEMEEFC</sequence>
<keyword evidence="8 12" id="KW-1133">Transmembrane helix</keyword>
<keyword evidence="15" id="KW-1185">Reference proteome</keyword>
<keyword evidence="5" id="KW-0631">Potassium channel</keyword>
<name>A0A812UGZ4_9DINO</name>
<keyword evidence="3" id="KW-0633">Potassium transport</keyword>
<dbReference type="InterPro" id="IPR005821">
    <property type="entry name" value="Ion_trans_dom"/>
</dbReference>
<feature type="non-terminal residue" evidence="14">
    <location>
        <position position="1"/>
    </location>
</feature>
<dbReference type="InterPro" id="IPR028325">
    <property type="entry name" value="VG_K_chnl"/>
</dbReference>
<keyword evidence="6" id="KW-0851">Voltage-gated channel</keyword>
<dbReference type="GO" id="GO:0008076">
    <property type="term" value="C:voltage-gated potassium channel complex"/>
    <property type="evidence" value="ECO:0007669"/>
    <property type="project" value="InterPro"/>
</dbReference>
<evidence type="ECO:0000256" key="8">
    <source>
        <dbReference type="ARBA" id="ARBA00022989"/>
    </source>
</evidence>
<dbReference type="PROSITE" id="PS50222">
    <property type="entry name" value="EF_HAND_2"/>
    <property type="match status" value="1"/>
</dbReference>
<dbReference type="PRINTS" id="PR00169">
    <property type="entry name" value="KCHANNEL"/>
</dbReference>
<evidence type="ECO:0000256" key="10">
    <source>
        <dbReference type="ARBA" id="ARBA00023136"/>
    </source>
</evidence>
<dbReference type="InterPro" id="IPR027359">
    <property type="entry name" value="Volt_channel_dom_sf"/>
</dbReference>
<evidence type="ECO:0000259" key="13">
    <source>
        <dbReference type="PROSITE" id="PS50222"/>
    </source>
</evidence>
<evidence type="ECO:0000313" key="15">
    <source>
        <dbReference type="Proteomes" id="UP000601435"/>
    </source>
</evidence>
<dbReference type="Gene3D" id="1.10.287.70">
    <property type="match status" value="1"/>
</dbReference>
<evidence type="ECO:0000256" key="1">
    <source>
        <dbReference type="ARBA" id="ARBA00004141"/>
    </source>
</evidence>
<evidence type="ECO:0000256" key="2">
    <source>
        <dbReference type="ARBA" id="ARBA00022448"/>
    </source>
</evidence>
<dbReference type="PROSITE" id="PS00018">
    <property type="entry name" value="EF_HAND_1"/>
    <property type="match status" value="1"/>
</dbReference>
<comment type="caution">
    <text evidence="14">The sequence shown here is derived from an EMBL/GenBank/DDBJ whole genome shotgun (WGS) entry which is preliminary data.</text>
</comment>
<evidence type="ECO:0000256" key="4">
    <source>
        <dbReference type="ARBA" id="ARBA00022692"/>
    </source>
</evidence>
<feature type="non-terminal residue" evidence="14">
    <location>
        <position position="303"/>
    </location>
</feature>
<evidence type="ECO:0000313" key="14">
    <source>
        <dbReference type="EMBL" id="CAE7576755.1"/>
    </source>
</evidence>
<feature type="transmembrane region" description="Helical" evidence="12">
    <location>
        <begin position="173"/>
        <end position="192"/>
    </location>
</feature>
<dbReference type="Gene3D" id="1.10.238.10">
    <property type="entry name" value="EF-hand"/>
    <property type="match status" value="1"/>
</dbReference>
<feature type="domain" description="EF-hand" evidence="13">
    <location>
        <begin position="277"/>
        <end position="303"/>
    </location>
</feature>
<evidence type="ECO:0000256" key="11">
    <source>
        <dbReference type="ARBA" id="ARBA00023303"/>
    </source>
</evidence>
<evidence type="ECO:0000256" key="12">
    <source>
        <dbReference type="SAM" id="Phobius"/>
    </source>
</evidence>
<feature type="transmembrane region" description="Helical" evidence="12">
    <location>
        <begin position="72"/>
        <end position="91"/>
    </location>
</feature>
<proteinExistence type="predicted"/>
<feature type="transmembrane region" description="Helical" evidence="12">
    <location>
        <begin position="38"/>
        <end position="60"/>
    </location>
</feature>
<dbReference type="InterPro" id="IPR018247">
    <property type="entry name" value="EF_Hand_1_Ca_BS"/>
</dbReference>
<dbReference type="GO" id="GO:0005509">
    <property type="term" value="F:calcium ion binding"/>
    <property type="evidence" value="ECO:0007669"/>
    <property type="project" value="InterPro"/>
</dbReference>
<evidence type="ECO:0000256" key="3">
    <source>
        <dbReference type="ARBA" id="ARBA00022538"/>
    </source>
</evidence>
<keyword evidence="10 12" id="KW-0472">Membrane</keyword>
<keyword evidence="9" id="KW-0406">Ion transport</keyword>
<feature type="transmembrane region" description="Helical" evidence="12">
    <location>
        <begin position="228"/>
        <end position="251"/>
    </location>
</feature>
<evidence type="ECO:0000256" key="5">
    <source>
        <dbReference type="ARBA" id="ARBA00022826"/>
    </source>
</evidence>